<keyword evidence="2 4" id="KW-0863">Zinc-finger</keyword>
<evidence type="ECO:0000256" key="5">
    <source>
        <dbReference type="SAM" id="MobiDB-lite"/>
    </source>
</evidence>
<feature type="domain" description="RING-type" evidence="6">
    <location>
        <begin position="93"/>
        <end position="134"/>
    </location>
</feature>
<dbReference type="InterPro" id="IPR011011">
    <property type="entry name" value="Znf_FYVE_PHD"/>
</dbReference>
<evidence type="ECO:0000259" key="6">
    <source>
        <dbReference type="PROSITE" id="PS50089"/>
    </source>
</evidence>
<feature type="compositionally biased region" description="Acidic residues" evidence="5">
    <location>
        <begin position="29"/>
        <end position="64"/>
    </location>
</feature>
<name>A0A8D0GH80_SPHPU</name>
<evidence type="ECO:0000256" key="2">
    <source>
        <dbReference type="ARBA" id="ARBA00022771"/>
    </source>
</evidence>
<dbReference type="PANTHER" id="PTHR12618">
    <property type="entry name" value="PHD AND RING FINGER DOMAIN-CONTAINING PROTEIN 1"/>
    <property type="match status" value="1"/>
</dbReference>
<evidence type="ECO:0000313" key="8">
    <source>
        <dbReference type="Proteomes" id="UP000694392"/>
    </source>
</evidence>
<dbReference type="AlphaFoldDB" id="A0A8D0GH80"/>
<reference evidence="7" key="1">
    <citation type="submission" date="2025-08" db="UniProtKB">
        <authorList>
            <consortium name="Ensembl"/>
        </authorList>
    </citation>
    <scope>IDENTIFICATION</scope>
</reference>
<dbReference type="InterPro" id="IPR013083">
    <property type="entry name" value="Znf_RING/FYVE/PHD"/>
</dbReference>
<evidence type="ECO:0000313" key="7">
    <source>
        <dbReference type="Ensembl" id="ENSSPUP00000006847.1"/>
    </source>
</evidence>
<feature type="region of interest" description="Disordered" evidence="5">
    <location>
        <begin position="17"/>
        <end position="90"/>
    </location>
</feature>
<dbReference type="InterPro" id="IPR047157">
    <property type="entry name" value="PHRF1/Atg35"/>
</dbReference>
<dbReference type="Pfam" id="PF13639">
    <property type="entry name" value="zf-RING_2"/>
    <property type="match status" value="1"/>
</dbReference>
<dbReference type="GeneTree" id="ENSGT00950000183205"/>
<evidence type="ECO:0000256" key="4">
    <source>
        <dbReference type="PROSITE-ProRule" id="PRU00175"/>
    </source>
</evidence>
<reference evidence="7" key="2">
    <citation type="submission" date="2025-09" db="UniProtKB">
        <authorList>
            <consortium name="Ensembl"/>
        </authorList>
    </citation>
    <scope>IDENTIFICATION</scope>
</reference>
<keyword evidence="3" id="KW-0862">Zinc</keyword>
<evidence type="ECO:0000256" key="1">
    <source>
        <dbReference type="ARBA" id="ARBA00022723"/>
    </source>
</evidence>
<dbReference type="OMA" id="MCPECVI"/>
<dbReference type="PANTHER" id="PTHR12618:SF20">
    <property type="entry name" value="PHD AND RING FINGER DOMAIN-CONTAINING PROTEIN 1"/>
    <property type="match status" value="1"/>
</dbReference>
<evidence type="ECO:0000256" key="3">
    <source>
        <dbReference type="ARBA" id="ARBA00022833"/>
    </source>
</evidence>
<keyword evidence="8" id="KW-1185">Reference proteome</keyword>
<dbReference type="GO" id="GO:0008270">
    <property type="term" value="F:zinc ion binding"/>
    <property type="evidence" value="ECO:0007669"/>
    <property type="project" value="UniProtKB-KW"/>
</dbReference>
<keyword evidence="1" id="KW-0479">Metal-binding</keyword>
<proteinExistence type="predicted"/>
<accession>A0A8D0GH80</accession>
<dbReference type="Gene3D" id="3.30.40.10">
    <property type="entry name" value="Zinc/RING finger domain, C3HC4 (zinc finger)"/>
    <property type="match status" value="2"/>
</dbReference>
<dbReference type="Proteomes" id="UP000694392">
    <property type="component" value="Unplaced"/>
</dbReference>
<dbReference type="InterPro" id="IPR001841">
    <property type="entry name" value="Znf_RING"/>
</dbReference>
<dbReference type="InterPro" id="IPR017907">
    <property type="entry name" value="Znf_RING_CS"/>
</dbReference>
<dbReference type="CDD" id="cd16635">
    <property type="entry name" value="mRING-HC-C3HC3D_PHRF1"/>
    <property type="match status" value="1"/>
</dbReference>
<dbReference type="SUPFAM" id="SSF57903">
    <property type="entry name" value="FYVE/PHD zinc finger"/>
    <property type="match status" value="1"/>
</dbReference>
<dbReference type="PROSITE" id="PS50089">
    <property type="entry name" value="ZF_RING_2"/>
    <property type="match status" value="1"/>
</dbReference>
<organism evidence="7 8">
    <name type="scientific">Sphenodon punctatus</name>
    <name type="common">Tuatara</name>
    <name type="synonym">Hatteria punctata</name>
    <dbReference type="NCBI Taxonomy" id="8508"/>
    <lineage>
        <taxon>Eukaryota</taxon>
        <taxon>Metazoa</taxon>
        <taxon>Chordata</taxon>
        <taxon>Craniata</taxon>
        <taxon>Vertebrata</taxon>
        <taxon>Euteleostomi</taxon>
        <taxon>Lepidosauria</taxon>
        <taxon>Sphenodontia</taxon>
        <taxon>Sphenodontidae</taxon>
        <taxon>Sphenodon</taxon>
    </lineage>
</organism>
<dbReference type="Ensembl" id="ENSSPUT00000007283.1">
    <property type="protein sequence ID" value="ENSSPUP00000006847.1"/>
    <property type="gene ID" value="ENSSPUG00000005282.1"/>
</dbReference>
<sequence length="194" mass="21300">MCSLDMYKQKHLISFFSSLKESSDGNSGDSEDDTGSEEEDGTEEDGGEEDEEDEDDGEEEEMETAIEQSAISVEAKPESNGGSVSSDEDGENCPICLNTFRDQAVGTPENCAHYFCLDCIVEWSKNANSCPVDRILFKSICVRVRYGGEILKKIPVENAQAQEEDGEDDPTFCEVCGRSDREDRLLLCDGCDAG</sequence>
<dbReference type="SUPFAM" id="SSF57850">
    <property type="entry name" value="RING/U-box"/>
    <property type="match status" value="1"/>
</dbReference>
<protein>
    <recommendedName>
        <fullName evidence="6">RING-type domain-containing protein</fullName>
    </recommendedName>
</protein>
<dbReference type="PROSITE" id="PS00518">
    <property type="entry name" value="ZF_RING_1"/>
    <property type="match status" value="1"/>
</dbReference>
<dbReference type="SMART" id="SM00184">
    <property type="entry name" value="RING"/>
    <property type="match status" value="1"/>
</dbReference>